<dbReference type="EMBL" id="HBUF01287902">
    <property type="protein sequence ID" value="CAG6688649.1"/>
    <property type="molecule type" value="Transcribed_RNA"/>
</dbReference>
<accession>A0A8D8TL79</accession>
<name>A0A8D8TL79_9HEMI</name>
<organism evidence="1">
    <name type="scientific">Cacopsylla melanoneura</name>
    <dbReference type="NCBI Taxonomy" id="428564"/>
    <lineage>
        <taxon>Eukaryota</taxon>
        <taxon>Metazoa</taxon>
        <taxon>Ecdysozoa</taxon>
        <taxon>Arthropoda</taxon>
        <taxon>Hexapoda</taxon>
        <taxon>Insecta</taxon>
        <taxon>Pterygota</taxon>
        <taxon>Neoptera</taxon>
        <taxon>Paraneoptera</taxon>
        <taxon>Hemiptera</taxon>
        <taxon>Sternorrhyncha</taxon>
        <taxon>Psylloidea</taxon>
        <taxon>Psyllidae</taxon>
        <taxon>Psyllinae</taxon>
        <taxon>Cacopsylla</taxon>
    </lineage>
</organism>
<sequence>MIFKNNIIKRKKSQAHKLLYLSFFNTYPPTAEEKNYLSLFMETFFRIEIYSIFSLREKGGSCMEKYLGAGWKMGTMEEVGRINCIRLKLTVSTLEHILETAQC</sequence>
<reference evidence="1" key="1">
    <citation type="submission" date="2021-05" db="EMBL/GenBank/DDBJ databases">
        <authorList>
            <person name="Alioto T."/>
            <person name="Alioto T."/>
            <person name="Gomez Garrido J."/>
        </authorList>
    </citation>
    <scope>NUCLEOTIDE SEQUENCE</scope>
</reference>
<protein>
    <submittedName>
        <fullName evidence="1">Uncharacterized protein</fullName>
    </submittedName>
</protein>
<dbReference type="AlphaFoldDB" id="A0A8D8TL79"/>
<evidence type="ECO:0000313" key="1">
    <source>
        <dbReference type="EMBL" id="CAG6688649.1"/>
    </source>
</evidence>
<proteinExistence type="predicted"/>